<dbReference type="PANTHER" id="PTHR42991">
    <property type="entry name" value="ALDEHYDE DEHYDROGENASE"/>
    <property type="match status" value="1"/>
</dbReference>
<protein>
    <submittedName>
        <fullName evidence="4">Aldehyde dehydrogenase family protein</fullName>
    </submittedName>
</protein>
<dbReference type="Proteomes" id="UP001596147">
    <property type="component" value="Unassembled WGS sequence"/>
</dbReference>
<keyword evidence="5" id="KW-1185">Reference proteome</keyword>
<evidence type="ECO:0000256" key="1">
    <source>
        <dbReference type="ARBA" id="ARBA00009986"/>
    </source>
</evidence>
<dbReference type="InterPro" id="IPR015590">
    <property type="entry name" value="Aldehyde_DH_dom"/>
</dbReference>
<dbReference type="InterPro" id="IPR016163">
    <property type="entry name" value="Ald_DH_C"/>
</dbReference>
<proteinExistence type="inferred from homology"/>
<reference evidence="5" key="1">
    <citation type="journal article" date="2019" name="Int. J. Syst. Evol. Microbiol.">
        <title>The Global Catalogue of Microorganisms (GCM) 10K type strain sequencing project: providing services to taxonomists for standard genome sequencing and annotation.</title>
        <authorList>
            <consortium name="The Broad Institute Genomics Platform"/>
            <consortium name="The Broad Institute Genome Sequencing Center for Infectious Disease"/>
            <person name="Wu L."/>
            <person name="Ma J."/>
        </authorList>
    </citation>
    <scope>NUCLEOTIDE SEQUENCE [LARGE SCALE GENOMIC DNA]</scope>
    <source>
        <strain evidence="5">CGMCC 1.12237</strain>
    </source>
</reference>
<dbReference type="RefSeq" id="WP_382349741.1">
    <property type="nucleotide sequence ID" value="NZ_JBHSMC010000010.1"/>
</dbReference>
<feature type="domain" description="Aldehyde dehydrogenase" evidence="3">
    <location>
        <begin position="18"/>
        <end position="474"/>
    </location>
</feature>
<dbReference type="Gene3D" id="3.40.309.10">
    <property type="entry name" value="Aldehyde Dehydrogenase, Chain A, domain 2"/>
    <property type="match status" value="1"/>
</dbReference>
<dbReference type="SUPFAM" id="SSF53720">
    <property type="entry name" value="ALDH-like"/>
    <property type="match status" value="1"/>
</dbReference>
<dbReference type="InterPro" id="IPR016161">
    <property type="entry name" value="Ald_DH/histidinol_DH"/>
</dbReference>
<evidence type="ECO:0000313" key="4">
    <source>
        <dbReference type="EMBL" id="MFC5464628.1"/>
    </source>
</evidence>
<organism evidence="4 5">
    <name type="scientific">Lederbergia graminis</name>
    <dbReference type="NCBI Taxonomy" id="735518"/>
    <lineage>
        <taxon>Bacteria</taxon>
        <taxon>Bacillati</taxon>
        <taxon>Bacillota</taxon>
        <taxon>Bacilli</taxon>
        <taxon>Bacillales</taxon>
        <taxon>Bacillaceae</taxon>
        <taxon>Lederbergia</taxon>
    </lineage>
</organism>
<comment type="caution">
    <text evidence="4">The sequence shown here is derived from an EMBL/GenBank/DDBJ whole genome shotgun (WGS) entry which is preliminary data.</text>
</comment>
<sequence>MNITDKVQPYSLFIDGKWLKTKQQLAVYNKFSNEVMAEVSIADHQTVDHAITAAVNAFQSTELTPYERYEILKKTSELLIQNKEELAQILTGEVGKTIREARTEVERAAQTFEISAEEAKRIEGEYIPIESSPGSENRLAFSMRVPVGVVCAITPFNVPLNLIAHKVAPALAAGNTVVLKPASYTPIVSIKLAELMEKAGLPKGYLNIVVGSGSEIGKQLMADERINLFTFTGSPMIGQKLKQETGIKKVLLELGSNSAVIVHEDADLDLAVKMCVGKSFATAGQVCISVQRLYVHENVYDAFMERFIEETNKLQIGNPFEESTDVGPMISEKEAIRVESWVQEAVEAGAQVVTGGKRDGVFYEPTILTNVHDDMKVSCEEVFGPVVGVRKYSDLDGCIRSINQSKYGLQAGIFTRNLNTAFHAARKIHVGGVIVNDASQYRADLMPYGGVKDSGSGKEGPKYAIREMTEEKVVVLNLNS</sequence>
<dbReference type="EMBL" id="JBHSMC010000010">
    <property type="protein sequence ID" value="MFC5464628.1"/>
    <property type="molecule type" value="Genomic_DNA"/>
</dbReference>
<dbReference type="CDD" id="cd07149">
    <property type="entry name" value="ALDH_y4uC"/>
    <property type="match status" value="1"/>
</dbReference>
<evidence type="ECO:0000256" key="2">
    <source>
        <dbReference type="ARBA" id="ARBA00023002"/>
    </source>
</evidence>
<dbReference type="Pfam" id="PF00171">
    <property type="entry name" value="Aldedh"/>
    <property type="match status" value="1"/>
</dbReference>
<evidence type="ECO:0000313" key="5">
    <source>
        <dbReference type="Proteomes" id="UP001596147"/>
    </source>
</evidence>
<comment type="similarity">
    <text evidence="1">Belongs to the aldehyde dehydrogenase family.</text>
</comment>
<accession>A0ABW0LFQ8</accession>
<dbReference type="InterPro" id="IPR016162">
    <property type="entry name" value="Ald_DH_N"/>
</dbReference>
<keyword evidence="2" id="KW-0560">Oxidoreductase</keyword>
<evidence type="ECO:0000259" key="3">
    <source>
        <dbReference type="Pfam" id="PF00171"/>
    </source>
</evidence>
<gene>
    <name evidence="4" type="ORF">ACFPM4_07670</name>
</gene>
<dbReference type="PANTHER" id="PTHR42991:SF1">
    <property type="entry name" value="ALDEHYDE DEHYDROGENASE"/>
    <property type="match status" value="1"/>
</dbReference>
<dbReference type="InterPro" id="IPR051020">
    <property type="entry name" value="ALDH-related_metabolic_enz"/>
</dbReference>
<dbReference type="Gene3D" id="3.40.605.10">
    <property type="entry name" value="Aldehyde Dehydrogenase, Chain A, domain 1"/>
    <property type="match status" value="1"/>
</dbReference>
<name>A0ABW0LFQ8_9BACI</name>